<evidence type="ECO:0000256" key="2">
    <source>
        <dbReference type="ARBA" id="ARBA00009592"/>
    </source>
</evidence>
<evidence type="ECO:0000256" key="5">
    <source>
        <dbReference type="ARBA" id="ARBA00022692"/>
    </source>
</evidence>
<comment type="subcellular location">
    <subcellularLocation>
        <location evidence="1">Cell membrane</location>
        <topology evidence="1">Single-pass type I membrane protein</topology>
    </subcellularLocation>
</comment>
<evidence type="ECO:0000256" key="3">
    <source>
        <dbReference type="ARBA" id="ARBA00022475"/>
    </source>
</evidence>
<evidence type="ECO:0000313" key="12">
    <source>
        <dbReference type="Proteomes" id="UP001472677"/>
    </source>
</evidence>
<dbReference type="Gene3D" id="3.80.10.10">
    <property type="entry name" value="Ribonuclease Inhibitor"/>
    <property type="match status" value="1"/>
</dbReference>
<gene>
    <name evidence="11" type="ORF">V6N12_055230</name>
</gene>
<dbReference type="InterPro" id="IPR001611">
    <property type="entry name" value="Leu-rich_rpt"/>
</dbReference>
<sequence length="80" mass="8890">MYSPKNSHVKELHPYCSEPIYLEGGLLRSLHLNGNQLEGSLPTSLGKCKTLQVLDLGNNNLNGTFPYWLANLPNLQVLVL</sequence>
<dbReference type="EMBL" id="JBBPBM010000102">
    <property type="protein sequence ID" value="KAK8508394.1"/>
    <property type="molecule type" value="Genomic_DNA"/>
</dbReference>
<evidence type="ECO:0000256" key="6">
    <source>
        <dbReference type="ARBA" id="ARBA00022737"/>
    </source>
</evidence>
<keyword evidence="8" id="KW-0472">Membrane</keyword>
<accession>A0ABR2BMN4</accession>
<evidence type="ECO:0000256" key="8">
    <source>
        <dbReference type="ARBA" id="ARBA00023136"/>
    </source>
</evidence>
<keyword evidence="5" id="KW-0812">Transmembrane</keyword>
<organism evidence="11 12">
    <name type="scientific">Hibiscus sabdariffa</name>
    <name type="common">roselle</name>
    <dbReference type="NCBI Taxonomy" id="183260"/>
    <lineage>
        <taxon>Eukaryota</taxon>
        <taxon>Viridiplantae</taxon>
        <taxon>Streptophyta</taxon>
        <taxon>Embryophyta</taxon>
        <taxon>Tracheophyta</taxon>
        <taxon>Spermatophyta</taxon>
        <taxon>Magnoliopsida</taxon>
        <taxon>eudicotyledons</taxon>
        <taxon>Gunneridae</taxon>
        <taxon>Pentapetalae</taxon>
        <taxon>rosids</taxon>
        <taxon>malvids</taxon>
        <taxon>Malvales</taxon>
        <taxon>Malvaceae</taxon>
        <taxon>Malvoideae</taxon>
        <taxon>Hibiscus</taxon>
    </lineage>
</organism>
<evidence type="ECO:0000313" key="11">
    <source>
        <dbReference type="EMBL" id="KAK8508394.1"/>
    </source>
</evidence>
<comment type="caution">
    <text evidence="11">The sequence shown here is derived from an EMBL/GenBank/DDBJ whole genome shotgun (WGS) entry which is preliminary data.</text>
</comment>
<comment type="similarity">
    <text evidence="2">Belongs to the RLP family.</text>
</comment>
<evidence type="ECO:0000256" key="4">
    <source>
        <dbReference type="ARBA" id="ARBA00022614"/>
    </source>
</evidence>
<keyword evidence="6" id="KW-0677">Repeat</keyword>
<keyword evidence="12" id="KW-1185">Reference proteome</keyword>
<name>A0ABR2BMN4_9ROSI</name>
<protein>
    <submittedName>
        <fullName evidence="11">Uncharacterized protein</fullName>
    </submittedName>
</protein>
<keyword evidence="10" id="KW-0325">Glycoprotein</keyword>
<keyword evidence="7" id="KW-1133">Transmembrane helix</keyword>
<dbReference type="InterPro" id="IPR032675">
    <property type="entry name" value="LRR_dom_sf"/>
</dbReference>
<evidence type="ECO:0000256" key="1">
    <source>
        <dbReference type="ARBA" id="ARBA00004251"/>
    </source>
</evidence>
<keyword evidence="4" id="KW-0433">Leucine-rich repeat</keyword>
<evidence type="ECO:0000256" key="9">
    <source>
        <dbReference type="ARBA" id="ARBA00023170"/>
    </source>
</evidence>
<dbReference type="PANTHER" id="PTHR27004">
    <property type="entry name" value="RECEPTOR-LIKE PROTEIN 12 ISOFORM X1"/>
    <property type="match status" value="1"/>
</dbReference>
<dbReference type="SUPFAM" id="SSF52058">
    <property type="entry name" value="L domain-like"/>
    <property type="match status" value="1"/>
</dbReference>
<dbReference type="Pfam" id="PF13855">
    <property type="entry name" value="LRR_8"/>
    <property type="match status" value="1"/>
</dbReference>
<keyword evidence="9" id="KW-0675">Receptor</keyword>
<keyword evidence="3" id="KW-1003">Cell membrane</keyword>
<dbReference type="PANTHER" id="PTHR27004:SF203">
    <property type="entry name" value="LEUCINE-RICH REPEAT-CONTAINING N-TERMINAL PLANT-TYPE DOMAIN-CONTAINING PROTEIN"/>
    <property type="match status" value="1"/>
</dbReference>
<evidence type="ECO:0000256" key="10">
    <source>
        <dbReference type="ARBA" id="ARBA00023180"/>
    </source>
</evidence>
<reference evidence="11 12" key="1">
    <citation type="journal article" date="2024" name="G3 (Bethesda)">
        <title>Genome assembly of Hibiscus sabdariffa L. provides insights into metabolisms of medicinal natural products.</title>
        <authorList>
            <person name="Kim T."/>
        </authorList>
    </citation>
    <scope>NUCLEOTIDE SEQUENCE [LARGE SCALE GENOMIC DNA]</scope>
    <source>
        <strain evidence="11">TK-2024</strain>
        <tissue evidence="11">Old leaves</tissue>
    </source>
</reference>
<evidence type="ECO:0000256" key="7">
    <source>
        <dbReference type="ARBA" id="ARBA00022989"/>
    </source>
</evidence>
<dbReference type="Proteomes" id="UP001472677">
    <property type="component" value="Unassembled WGS sequence"/>
</dbReference>
<proteinExistence type="inferred from homology"/>